<gene>
    <name evidence="1" type="ORF">ACOLOM_LOCUS13613</name>
</gene>
<evidence type="ECO:0000313" key="2">
    <source>
        <dbReference type="Proteomes" id="UP000789525"/>
    </source>
</evidence>
<name>A0ACA9QXJ6_9GLOM</name>
<dbReference type="EMBL" id="CAJVPT010063312">
    <property type="protein sequence ID" value="CAG8768421.1"/>
    <property type="molecule type" value="Genomic_DNA"/>
</dbReference>
<evidence type="ECO:0000313" key="1">
    <source>
        <dbReference type="EMBL" id="CAG8768421.1"/>
    </source>
</evidence>
<keyword evidence="2" id="KW-1185">Reference proteome</keyword>
<dbReference type="Proteomes" id="UP000789525">
    <property type="component" value="Unassembled WGS sequence"/>
</dbReference>
<organism evidence="1 2">
    <name type="scientific">Acaulospora colombiana</name>
    <dbReference type="NCBI Taxonomy" id="27376"/>
    <lineage>
        <taxon>Eukaryota</taxon>
        <taxon>Fungi</taxon>
        <taxon>Fungi incertae sedis</taxon>
        <taxon>Mucoromycota</taxon>
        <taxon>Glomeromycotina</taxon>
        <taxon>Glomeromycetes</taxon>
        <taxon>Diversisporales</taxon>
        <taxon>Acaulosporaceae</taxon>
        <taxon>Acaulospora</taxon>
    </lineage>
</organism>
<protein>
    <submittedName>
        <fullName evidence="1">14984_t:CDS:1</fullName>
    </submittedName>
</protein>
<accession>A0ACA9QXJ6</accession>
<feature type="non-terminal residue" evidence="1">
    <location>
        <position position="1"/>
    </location>
</feature>
<reference evidence="1" key="1">
    <citation type="submission" date="2021-06" db="EMBL/GenBank/DDBJ databases">
        <authorList>
            <person name="Kallberg Y."/>
            <person name="Tangrot J."/>
            <person name="Rosling A."/>
        </authorList>
    </citation>
    <scope>NUCLEOTIDE SEQUENCE</scope>
    <source>
        <strain evidence="1">CL356</strain>
    </source>
</reference>
<sequence length="50" mass="5580">GEDPGKTGEWYLPTIQSTCSQLVSSHRALKRSREDTDDDENQNGCSPNKK</sequence>
<proteinExistence type="predicted"/>
<comment type="caution">
    <text evidence="1">The sequence shown here is derived from an EMBL/GenBank/DDBJ whole genome shotgun (WGS) entry which is preliminary data.</text>
</comment>
<feature type="non-terminal residue" evidence="1">
    <location>
        <position position="50"/>
    </location>
</feature>